<dbReference type="Proteomes" id="UP000269721">
    <property type="component" value="Unassembled WGS sequence"/>
</dbReference>
<dbReference type="OrthoDB" id="332390at2759"/>
<feature type="compositionally biased region" description="Low complexity" evidence="3">
    <location>
        <begin position="530"/>
        <end position="566"/>
    </location>
</feature>
<dbReference type="GO" id="GO:0000781">
    <property type="term" value="C:chromosome, telomeric region"/>
    <property type="evidence" value="ECO:0007669"/>
    <property type="project" value="GOC"/>
</dbReference>
<feature type="compositionally biased region" description="Basic and acidic residues" evidence="3">
    <location>
        <begin position="19"/>
        <end position="57"/>
    </location>
</feature>
<feature type="region of interest" description="Disordered" evidence="3">
    <location>
        <begin position="379"/>
        <end position="566"/>
    </location>
</feature>
<feature type="compositionally biased region" description="Basic and acidic residues" evidence="3">
    <location>
        <begin position="440"/>
        <end position="449"/>
    </location>
</feature>
<feature type="compositionally biased region" description="Low complexity" evidence="3">
    <location>
        <begin position="476"/>
        <end position="485"/>
    </location>
</feature>
<organism evidence="5 6">
    <name type="scientific">Blyttiomyces helicus</name>
    <dbReference type="NCBI Taxonomy" id="388810"/>
    <lineage>
        <taxon>Eukaryota</taxon>
        <taxon>Fungi</taxon>
        <taxon>Fungi incertae sedis</taxon>
        <taxon>Chytridiomycota</taxon>
        <taxon>Chytridiomycota incertae sedis</taxon>
        <taxon>Chytridiomycetes</taxon>
        <taxon>Chytridiomycetes incertae sedis</taxon>
        <taxon>Blyttiomyces</taxon>
    </lineage>
</organism>
<dbReference type="GO" id="GO:0005634">
    <property type="term" value="C:nucleus"/>
    <property type="evidence" value="ECO:0007669"/>
    <property type="project" value="UniProtKB-SubCell"/>
</dbReference>
<evidence type="ECO:0000256" key="1">
    <source>
        <dbReference type="ARBA" id="ARBA00004123"/>
    </source>
</evidence>
<feature type="domain" description="DDT" evidence="4">
    <location>
        <begin position="114"/>
        <end position="177"/>
    </location>
</feature>
<dbReference type="AlphaFoldDB" id="A0A4V1IR38"/>
<dbReference type="Pfam" id="PF15613">
    <property type="entry name" value="WSD"/>
    <property type="match status" value="1"/>
</dbReference>
<dbReference type="GO" id="GO:0031509">
    <property type="term" value="P:subtelomeric heterochromatin formation"/>
    <property type="evidence" value="ECO:0007669"/>
    <property type="project" value="TreeGrafter"/>
</dbReference>
<dbReference type="Pfam" id="PF02791">
    <property type="entry name" value="DDT"/>
    <property type="match status" value="1"/>
</dbReference>
<evidence type="ECO:0000256" key="3">
    <source>
        <dbReference type="SAM" id="MobiDB-lite"/>
    </source>
</evidence>
<keyword evidence="6" id="KW-1185">Reference proteome</keyword>
<protein>
    <recommendedName>
        <fullName evidence="4">DDT domain-containing protein</fullName>
    </recommendedName>
</protein>
<feature type="region of interest" description="Disordered" evidence="3">
    <location>
        <begin position="623"/>
        <end position="701"/>
    </location>
</feature>
<reference evidence="6" key="1">
    <citation type="journal article" date="2018" name="Nat. Microbiol.">
        <title>Leveraging single-cell genomics to expand the fungal tree of life.</title>
        <authorList>
            <person name="Ahrendt S.R."/>
            <person name="Quandt C.A."/>
            <person name="Ciobanu D."/>
            <person name="Clum A."/>
            <person name="Salamov A."/>
            <person name="Andreopoulos B."/>
            <person name="Cheng J.F."/>
            <person name="Woyke T."/>
            <person name="Pelin A."/>
            <person name="Henrissat B."/>
            <person name="Reynolds N.K."/>
            <person name="Benny G.L."/>
            <person name="Smith M.E."/>
            <person name="James T.Y."/>
            <person name="Grigoriev I.V."/>
        </authorList>
    </citation>
    <scope>NUCLEOTIDE SEQUENCE [LARGE SCALE GENOMIC DNA]</scope>
</reference>
<name>A0A4V1IR38_9FUNG</name>
<proteinExistence type="predicted"/>
<evidence type="ECO:0000313" key="6">
    <source>
        <dbReference type="Proteomes" id="UP000269721"/>
    </source>
</evidence>
<accession>A0A4V1IR38</accession>
<comment type="subcellular location">
    <subcellularLocation>
        <location evidence="1">Nucleus</location>
    </subcellularLocation>
</comment>
<feature type="compositionally biased region" description="Polar residues" evidence="3">
    <location>
        <begin position="427"/>
        <end position="438"/>
    </location>
</feature>
<evidence type="ECO:0000256" key="2">
    <source>
        <dbReference type="ARBA" id="ARBA00023242"/>
    </source>
</evidence>
<keyword evidence="2" id="KW-0539">Nucleus</keyword>
<feature type="non-terminal residue" evidence="5">
    <location>
        <position position="1"/>
    </location>
</feature>
<dbReference type="EMBL" id="KZ996533">
    <property type="protein sequence ID" value="RKO88707.1"/>
    <property type="molecule type" value="Genomic_DNA"/>
</dbReference>
<dbReference type="PANTHER" id="PTHR32075">
    <property type="entry name" value="ISWI CHROMATIN-REMODELING COMPLEX SUBUNIT YPL216W-RELATED"/>
    <property type="match status" value="1"/>
</dbReference>
<evidence type="ECO:0000259" key="4">
    <source>
        <dbReference type="PROSITE" id="PS50827"/>
    </source>
</evidence>
<sequence length="917" mass="100077">SDLVERYGLRATPPPEVKALQDKKSGITAQELKEQKKKEREQERADKKAQRNEEKAAAKKAQSTARKVKAAPPIVFPIEDERLPIVAPRVADLPDGRPVPARPIPCRDFGAVPPKFVTYLIQSWTFLTLYGKPLKLYPVNLDAFIYALSHQGQDPPATLLDEVFGTLIAIACDEWLSRTSATAAARGSTPATTADDALVAASSPPLAAAHSRYLRAFARLSDDERAAVDGWYHWHPGRWTKGGREGQRSSAGRPASAFGRFRAWEVALVGVLRDWVPARKFEDKWALLWALIGGEEHEGEVEENNLQMEEIVEPPVKPAESVEQPAHDPMQIEGDNEVAPPARATNGVGAEAAVANGKAAVHEDGGETAKETKNGVKIAAEGEGEEDELVKDESAVAEAGDENDDSSPPPVAGSSRRGRRRGVSAATTEASEDGNSAADSRVDDGHGDYDDPMDEDGDSDAVDDDDDDDYDELAQTSSRGSGASTGRRRSGRKPALSERARANAAQAAPRKRRRLRGSLDPDPDADYLRAPKPSSSSAPSRPSRGSTPADRPSRATVASSAASTSPDPVALTLRLLWFLVEECVGPSAMVRDTVDRALERIVENRKERRDLAKEFKDLAVQRSEAERQQRLLTARQSSEVEGETPGTEPGSEEAPSESGDSVEHGEEGPPRAKSRVEKLREDQARRDRESRLRASQSAQSRAQEKAYAKALRVHADALARIESLEYTLLVRQVSLDRLDAHLEALARMPSLGRDRARARYYYLDVALGAAPPGSGLEKSSLGKQNQASTDGGAEWMAGRLLVEEFEDGEDKWRVDVGDVEGVWGYYETVEELDTLKDWLDTRGIRERDLLAELVKSEDIIAASMVKRRTDMAAYLDPKPEAPAGRPKRITRQKDGDCGVDFLRYVNKWGDAAAGKGN</sequence>
<dbReference type="InterPro" id="IPR028941">
    <property type="entry name" value="WHIM2_dom"/>
</dbReference>
<gene>
    <name evidence="5" type="ORF">BDK51DRAFT_29577</name>
</gene>
<dbReference type="InterPro" id="IPR018501">
    <property type="entry name" value="DDT_dom"/>
</dbReference>
<feature type="compositionally biased region" description="Acidic residues" evidence="3">
    <location>
        <begin position="450"/>
        <end position="472"/>
    </location>
</feature>
<dbReference type="PROSITE" id="PS50827">
    <property type="entry name" value="DDT"/>
    <property type="match status" value="1"/>
</dbReference>
<dbReference type="PANTHER" id="PTHR32075:SF6">
    <property type="entry name" value="ISWI CHROMATIN-REMODELING COMPLEX SUBUNIT YPL216W-RELATED"/>
    <property type="match status" value="1"/>
</dbReference>
<feature type="compositionally biased region" description="Low complexity" evidence="3">
    <location>
        <begin position="637"/>
        <end position="649"/>
    </location>
</feature>
<feature type="compositionally biased region" description="Basic and acidic residues" evidence="3">
    <location>
        <begin position="661"/>
        <end position="692"/>
    </location>
</feature>
<feature type="region of interest" description="Disordered" evidence="3">
    <location>
        <begin position="1"/>
        <end position="66"/>
    </location>
</feature>
<evidence type="ECO:0000313" key="5">
    <source>
        <dbReference type="EMBL" id="RKO88707.1"/>
    </source>
</evidence>